<keyword evidence="8" id="KW-1185">Reference proteome</keyword>
<keyword evidence="1" id="KW-0723">Serine/threonine-protein kinase</keyword>
<keyword evidence="3" id="KW-0547">Nucleotide-binding</keyword>
<dbReference type="Gene3D" id="3.20.200.10">
    <property type="entry name" value="MHCK/EF2 kinase"/>
    <property type="match status" value="1"/>
</dbReference>
<dbReference type="GO" id="GO:0005524">
    <property type="term" value="F:ATP binding"/>
    <property type="evidence" value="ECO:0007669"/>
    <property type="project" value="UniProtKB-KW"/>
</dbReference>
<dbReference type="Proteomes" id="UP001347796">
    <property type="component" value="Unassembled WGS sequence"/>
</dbReference>
<comment type="caution">
    <text evidence="7">The sequence shown here is derived from an EMBL/GenBank/DDBJ whole genome shotgun (WGS) entry which is preliminary data.</text>
</comment>
<organism evidence="7 8">
    <name type="scientific">Patella caerulea</name>
    <name type="common">Rayed Mediterranean limpet</name>
    <dbReference type="NCBI Taxonomy" id="87958"/>
    <lineage>
        <taxon>Eukaryota</taxon>
        <taxon>Metazoa</taxon>
        <taxon>Spiralia</taxon>
        <taxon>Lophotrochozoa</taxon>
        <taxon>Mollusca</taxon>
        <taxon>Gastropoda</taxon>
        <taxon>Patellogastropoda</taxon>
        <taxon>Patelloidea</taxon>
        <taxon>Patellidae</taxon>
        <taxon>Patella</taxon>
    </lineage>
</organism>
<name>A0AAN8JC73_PATCE</name>
<dbReference type="EMBL" id="JAZGQO010000011">
    <property type="protein sequence ID" value="KAK6174130.1"/>
    <property type="molecule type" value="Genomic_DNA"/>
</dbReference>
<keyword evidence="2" id="KW-0808">Transferase</keyword>
<dbReference type="SMART" id="SM00811">
    <property type="entry name" value="Alpha_kinase"/>
    <property type="match status" value="1"/>
</dbReference>
<evidence type="ECO:0000256" key="4">
    <source>
        <dbReference type="ARBA" id="ARBA00022777"/>
    </source>
</evidence>
<evidence type="ECO:0000256" key="2">
    <source>
        <dbReference type="ARBA" id="ARBA00022679"/>
    </source>
</evidence>
<dbReference type="PANTHER" id="PTHR45992:SF11">
    <property type="entry name" value="ALPHA-TYPE PROTEIN KINASE DOMAIN-CONTAINING PROTEIN"/>
    <property type="match status" value="1"/>
</dbReference>
<dbReference type="Pfam" id="PF02816">
    <property type="entry name" value="Alpha_kinase"/>
    <property type="match status" value="1"/>
</dbReference>
<evidence type="ECO:0000256" key="5">
    <source>
        <dbReference type="ARBA" id="ARBA00022840"/>
    </source>
</evidence>
<dbReference type="PROSITE" id="PS51158">
    <property type="entry name" value="ALPHA_KINASE"/>
    <property type="match status" value="1"/>
</dbReference>
<feature type="domain" description="Alpha-type protein kinase" evidence="6">
    <location>
        <begin position="13"/>
        <end position="223"/>
    </location>
</feature>
<evidence type="ECO:0000313" key="8">
    <source>
        <dbReference type="Proteomes" id="UP001347796"/>
    </source>
</evidence>
<keyword evidence="4" id="KW-0418">Kinase</keyword>
<accession>A0AAN8JC73</accession>
<reference evidence="7 8" key="1">
    <citation type="submission" date="2024-01" db="EMBL/GenBank/DDBJ databases">
        <title>The genome of the rayed Mediterranean limpet Patella caerulea (Linnaeus, 1758).</title>
        <authorList>
            <person name="Anh-Thu Weber A."/>
            <person name="Halstead-Nussloch G."/>
        </authorList>
    </citation>
    <scope>NUCLEOTIDE SEQUENCE [LARGE SCALE GENOMIC DNA]</scope>
    <source>
        <strain evidence="7">AATW-2023a</strain>
        <tissue evidence="7">Whole specimen</tissue>
    </source>
</reference>
<gene>
    <name evidence="7" type="ORF">SNE40_017463</name>
</gene>
<evidence type="ECO:0000256" key="3">
    <source>
        <dbReference type="ARBA" id="ARBA00022741"/>
    </source>
</evidence>
<dbReference type="AlphaFoldDB" id="A0AAN8JC73"/>
<dbReference type="GO" id="GO:0004674">
    <property type="term" value="F:protein serine/threonine kinase activity"/>
    <property type="evidence" value="ECO:0007669"/>
    <property type="project" value="UniProtKB-KW"/>
</dbReference>
<keyword evidence="5" id="KW-0067">ATP-binding</keyword>
<dbReference type="CDD" id="cd04515">
    <property type="entry name" value="Alpha_kinase"/>
    <property type="match status" value="1"/>
</dbReference>
<dbReference type="InterPro" id="IPR011009">
    <property type="entry name" value="Kinase-like_dom_sf"/>
</dbReference>
<proteinExistence type="predicted"/>
<dbReference type="PANTHER" id="PTHR45992">
    <property type="entry name" value="EUKARYOTIC ELONGATION FACTOR 2 KINASE-RELATED"/>
    <property type="match status" value="1"/>
</dbReference>
<dbReference type="SUPFAM" id="SSF56112">
    <property type="entry name" value="Protein kinase-like (PK-like)"/>
    <property type="match status" value="1"/>
</dbReference>
<evidence type="ECO:0000259" key="6">
    <source>
        <dbReference type="PROSITE" id="PS51158"/>
    </source>
</evidence>
<sequence length="266" mass="30195">MPSINHTTINSHPGRNGDSYWIAFDNQRKCIGNHQDIFKGKFNGNGPLRGQFAAVKVPRGEKGTARWCDTQIAINRKVYDAAKSFHKFLGLTSPRFHFTDSWKVLMDETCFFTDRIHHNEWVVVEEYMGKDMYPFIDNEGRAGFGNCEVLEAFVHWSYVNSGGFLIVCNLEGIYNTTFKLKTPTIHSMDSCYGFCDKGEAGISKILNEHRCNHICAEWNKPPSMNSALMSACRRRPSAPCLVNDDSILPSYSMACKNKIMFDRAPP</sequence>
<protein>
    <recommendedName>
        <fullName evidence="6">Alpha-type protein kinase domain-containing protein</fullName>
    </recommendedName>
</protein>
<evidence type="ECO:0000313" key="7">
    <source>
        <dbReference type="EMBL" id="KAK6174130.1"/>
    </source>
</evidence>
<evidence type="ECO:0000256" key="1">
    <source>
        <dbReference type="ARBA" id="ARBA00022527"/>
    </source>
</evidence>
<dbReference type="InterPro" id="IPR004166">
    <property type="entry name" value="a-kinase_dom"/>
</dbReference>
<dbReference type="InterPro" id="IPR051852">
    <property type="entry name" value="Alpha-type_PK"/>
</dbReference>